<gene>
    <name evidence="9" type="ORF">PHMEG_00017348</name>
</gene>
<comment type="subcellular location">
    <subcellularLocation>
        <location evidence="2">Chromosome</location>
    </subcellularLocation>
    <subcellularLocation>
        <location evidence="1">Nucleus</location>
    </subcellularLocation>
</comment>
<evidence type="ECO:0000313" key="9">
    <source>
        <dbReference type="EMBL" id="OWZ09877.1"/>
    </source>
</evidence>
<keyword evidence="5" id="KW-0808">Transferase</keyword>
<comment type="caution">
    <text evidence="9">The sequence shown here is derived from an EMBL/GenBank/DDBJ whole genome shotgun (WGS) entry which is preliminary data.</text>
</comment>
<dbReference type="Proteomes" id="UP000198211">
    <property type="component" value="Unassembled WGS sequence"/>
</dbReference>
<evidence type="ECO:0000256" key="3">
    <source>
        <dbReference type="ARBA" id="ARBA00022454"/>
    </source>
</evidence>
<dbReference type="OrthoDB" id="109758at2759"/>
<evidence type="ECO:0000256" key="4">
    <source>
        <dbReference type="ARBA" id="ARBA00022603"/>
    </source>
</evidence>
<dbReference type="STRING" id="4795.A0A225VYL8"/>
<reference evidence="10" key="1">
    <citation type="submission" date="2017-03" db="EMBL/GenBank/DDBJ databases">
        <title>Phytopthora megakarya and P. palmivora, two closely related causual agents of cacao black pod achieved similar genome size and gene model numbers by different mechanisms.</title>
        <authorList>
            <person name="Ali S."/>
            <person name="Shao J."/>
            <person name="Larry D.J."/>
            <person name="Kronmiller B."/>
            <person name="Shen D."/>
            <person name="Strem M.D."/>
            <person name="Melnick R.L."/>
            <person name="Guiltinan M.J."/>
            <person name="Tyler B.M."/>
            <person name="Meinhardt L.W."/>
            <person name="Bailey B.A."/>
        </authorList>
    </citation>
    <scope>NUCLEOTIDE SEQUENCE [LARGE SCALE GENOMIC DNA]</scope>
    <source>
        <strain evidence="10">zdho120</strain>
    </source>
</reference>
<protein>
    <recommendedName>
        <fullName evidence="8">SET domain-containing protein</fullName>
    </recommendedName>
</protein>
<dbReference type="GO" id="GO:0008168">
    <property type="term" value="F:methyltransferase activity"/>
    <property type="evidence" value="ECO:0007669"/>
    <property type="project" value="UniProtKB-KW"/>
</dbReference>
<dbReference type="GO" id="GO:0005694">
    <property type="term" value="C:chromosome"/>
    <property type="evidence" value="ECO:0007669"/>
    <property type="project" value="UniProtKB-SubCell"/>
</dbReference>
<dbReference type="PANTHER" id="PTHR22884">
    <property type="entry name" value="SET DOMAIN PROTEINS"/>
    <property type="match status" value="1"/>
</dbReference>
<proteinExistence type="predicted"/>
<dbReference type="GO" id="GO:0032259">
    <property type="term" value="P:methylation"/>
    <property type="evidence" value="ECO:0007669"/>
    <property type="project" value="UniProtKB-KW"/>
</dbReference>
<dbReference type="SUPFAM" id="SSF82199">
    <property type="entry name" value="SET domain"/>
    <property type="match status" value="1"/>
</dbReference>
<keyword evidence="6" id="KW-0949">S-adenosyl-L-methionine</keyword>
<evidence type="ECO:0000259" key="8">
    <source>
        <dbReference type="PROSITE" id="PS50280"/>
    </source>
</evidence>
<evidence type="ECO:0000256" key="2">
    <source>
        <dbReference type="ARBA" id="ARBA00004286"/>
    </source>
</evidence>
<evidence type="ECO:0000256" key="1">
    <source>
        <dbReference type="ARBA" id="ARBA00004123"/>
    </source>
</evidence>
<evidence type="ECO:0000313" key="10">
    <source>
        <dbReference type="Proteomes" id="UP000198211"/>
    </source>
</evidence>
<evidence type="ECO:0000256" key="7">
    <source>
        <dbReference type="ARBA" id="ARBA00023242"/>
    </source>
</evidence>
<dbReference type="GO" id="GO:0005634">
    <property type="term" value="C:nucleus"/>
    <property type="evidence" value="ECO:0007669"/>
    <property type="project" value="UniProtKB-SubCell"/>
</dbReference>
<evidence type="ECO:0000256" key="6">
    <source>
        <dbReference type="ARBA" id="ARBA00022691"/>
    </source>
</evidence>
<dbReference type="Gene3D" id="2.170.270.10">
    <property type="entry name" value="SET domain"/>
    <property type="match status" value="1"/>
</dbReference>
<dbReference type="InterPro" id="IPR050777">
    <property type="entry name" value="SET2_Histone-Lys_MeTrsfase"/>
</dbReference>
<feature type="domain" description="SET" evidence="8">
    <location>
        <begin position="93"/>
        <end position="189"/>
    </location>
</feature>
<dbReference type="AlphaFoldDB" id="A0A225VYL8"/>
<dbReference type="InterPro" id="IPR046341">
    <property type="entry name" value="SET_dom_sf"/>
</dbReference>
<keyword evidence="10" id="KW-1185">Reference proteome</keyword>
<dbReference type="EMBL" id="NBNE01002634">
    <property type="protein sequence ID" value="OWZ09877.1"/>
    <property type="molecule type" value="Genomic_DNA"/>
</dbReference>
<name>A0A225VYL8_9STRA</name>
<dbReference type="InterPro" id="IPR001214">
    <property type="entry name" value="SET_dom"/>
</dbReference>
<keyword evidence="4" id="KW-0489">Methyltransferase</keyword>
<keyword evidence="7" id="KW-0539">Nucleus</keyword>
<evidence type="ECO:0000256" key="5">
    <source>
        <dbReference type="ARBA" id="ARBA00022679"/>
    </source>
</evidence>
<organism evidence="9 10">
    <name type="scientific">Phytophthora megakarya</name>
    <dbReference type="NCBI Taxonomy" id="4795"/>
    <lineage>
        <taxon>Eukaryota</taxon>
        <taxon>Sar</taxon>
        <taxon>Stramenopiles</taxon>
        <taxon>Oomycota</taxon>
        <taxon>Peronosporomycetes</taxon>
        <taxon>Peronosporales</taxon>
        <taxon>Peronosporaceae</taxon>
        <taxon>Phytophthora</taxon>
    </lineage>
</organism>
<dbReference type="Pfam" id="PF00856">
    <property type="entry name" value="SET"/>
    <property type="match status" value="1"/>
</dbReference>
<accession>A0A225VYL8</accession>
<keyword evidence="3" id="KW-0158">Chromosome</keyword>
<sequence>MPSYLTPTEGLPLVGVDFDVVEICPWPTEVVHISHNVFYCSQPFPVSKHLQVTAKNVGVIWTAALSATGLCINAYQDIVCDDSVCFLGPECGNRMIQHYTLDLIRTRVGFGVVCDVAIPKDAFIIEYVSEVLLGPDGRKRSDRCYQVHMKTRANWDAAKNIFINAASCGNESRCINHSCKPNCALYELE</sequence>
<dbReference type="PROSITE" id="PS50280">
    <property type="entry name" value="SET"/>
    <property type="match status" value="1"/>
</dbReference>